<keyword evidence="8" id="KW-1133">Transmembrane helix</keyword>
<evidence type="ECO:0000256" key="9">
    <source>
        <dbReference type="ARBA" id="ARBA00023002"/>
    </source>
</evidence>
<dbReference type="Proteomes" id="UP000054217">
    <property type="component" value="Unassembled WGS sequence"/>
</dbReference>
<evidence type="ECO:0000313" key="14">
    <source>
        <dbReference type="EMBL" id="KIO07180.1"/>
    </source>
</evidence>
<dbReference type="SUPFAM" id="SSF48264">
    <property type="entry name" value="Cytochrome P450"/>
    <property type="match status" value="1"/>
</dbReference>
<dbReference type="GO" id="GO:0016705">
    <property type="term" value="F:oxidoreductase activity, acting on paired donors, with incorporation or reduction of molecular oxygen"/>
    <property type="evidence" value="ECO:0007669"/>
    <property type="project" value="InterPro"/>
</dbReference>
<keyword evidence="11" id="KW-0503">Monooxygenase</keyword>
<evidence type="ECO:0000256" key="3">
    <source>
        <dbReference type="ARBA" id="ARBA00004721"/>
    </source>
</evidence>
<dbReference type="PANTHER" id="PTHR24305">
    <property type="entry name" value="CYTOCHROME P450"/>
    <property type="match status" value="1"/>
</dbReference>
<dbReference type="STRING" id="870435.A0A0C3P2B4"/>
<reference evidence="15" key="2">
    <citation type="submission" date="2015-01" db="EMBL/GenBank/DDBJ databases">
        <title>Evolutionary Origins and Diversification of the Mycorrhizal Mutualists.</title>
        <authorList>
            <consortium name="DOE Joint Genome Institute"/>
            <consortium name="Mycorrhizal Genomics Consortium"/>
            <person name="Kohler A."/>
            <person name="Kuo A."/>
            <person name="Nagy L.G."/>
            <person name="Floudas D."/>
            <person name="Copeland A."/>
            <person name="Barry K.W."/>
            <person name="Cichocki N."/>
            <person name="Veneault-Fourrey C."/>
            <person name="LaButti K."/>
            <person name="Lindquist E.A."/>
            <person name="Lipzen A."/>
            <person name="Lundell T."/>
            <person name="Morin E."/>
            <person name="Murat C."/>
            <person name="Riley R."/>
            <person name="Ohm R."/>
            <person name="Sun H."/>
            <person name="Tunlid A."/>
            <person name="Henrissat B."/>
            <person name="Grigoriev I.V."/>
            <person name="Hibbett D.S."/>
            <person name="Martin F."/>
        </authorList>
    </citation>
    <scope>NUCLEOTIDE SEQUENCE [LARGE SCALE GENOMIC DNA]</scope>
    <source>
        <strain evidence="15">Marx 270</strain>
    </source>
</reference>
<dbReference type="InterPro" id="IPR036396">
    <property type="entry name" value="Cyt_P450_sf"/>
</dbReference>
<keyword evidence="12" id="KW-0472">Membrane</keyword>
<sequence length="370" mass="40941">MIDASGSDNIVIKVQNWMNRISLDSIGLACFSHDFGTLDGKPATVTEVFDTIASAPKRSAVDMGFILLSVVFPWLVYLPTPRIKLLRGMQETMEDISTKLLARIKREKEEGVLDGKEEKSIIGMLMKANDSDSDIRSSPEEVLAQMKILLAAGYETTSISMTWALLELARNPGVQNKLRQELLAFGGEPTYSQLQSNLPYLDAVVHEILRVHPPVTDLLRVAVENDIIPPSEPVVTKSGEVVNSLTIASGTHIGIPIASINKSTEIWGLDAKMFRPERWLEENGIPKKAQDIQAYRHLLTFVDGPRTCIGKGFALTEFKVVLSVLAKNFVFEMRDGPDTTVELVMGVLLRPRIAGEQGSDVPLRVRRYEG</sequence>
<dbReference type="InterPro" id="IPR002401">
    <property type="entry name" value="Cyt_P450_E_grp-I"/>
</dbReference>
<keyword evidence="9" id="KW-0560">Oxidoreductase</keyword>
<comment type="similarity">
    <text evidence="4">Belongs to the cytochrome P450 family.</text>
</comment>
<dbReference type="Pfam" id="PF00067">
    <property type="entry name" value="p450"/>
    <property type="match status" value="1"/>
</dbReference>
<dbReference type="PRINTS" id="PR00463">
    <property type="entry name" value="EP450I"/>
</dbReference>
<proteinExistence type="inferred from homology"/>
<name>A0A0C3P2B4_PISTI</name>
<keyword evidence="6" id="KW-0812">Transmembrane</keyword>
<keyword evidence="7 13" id="KW-0479">Metal-binding</keyword>
<keyword evidence="10 13" id="KW-0408">Iron</keyword>
<evidence type="ECO:0000256" key="4">
    <source>
        <dbReference type="ARBA" id="ARBA00010617"/>
    </source>
</evidence>
<keyword evidence="5 13" id="KW-0349">Heme</keyword>
<evidence type="ECO:0000256" key="1">
    <source>
        <dbReference type="ARBA" id="ARBA00001971"/>
    </source>
</evidence>
<comment type="pathway">
    <text evidence="3">Secondary metabolite biosynthesis; terpenoid biosynthesis.</text>
</comment>
<gene>
    <name evidence="14" type="ORF">M404DRAFT_998580</name>
</gene>
<evidence type="ECO:0000256" key="2">
    <source>
        <dbReference type="ARBA" id="ARBA00004370"/>
    </source>
</evidence>
<dbReference type="AlphaFoldDB" id="A0A0C3P2B4"/>
<dbReference type="OrthoDB" id="1470350at2759"/>
<keyword evidence="15" id="KW-1185">Reference proteome</keyword>
<reference evidence="14 15" key="1">
    <citation type="submission" date="2014-04" db="EMBL/GenBank/DDBJ databases">
        <authorList>
            <consortium name="DOE Joint Genome Institute"/>
            <person name="Kuo A."/>
            <person name="Kohler A."/>
            <person name="Costa M.D."/>
            <person name="Nagy L.G."/>
            <person name="Floudas D."/>
            <person name="Copeland A."/>
            <person name="Barry K.W."/>
            <person name="Cichocki N."/>
            <person name="Veneault-Fourrey C."/>
            <person name="LaButti K."/>
            <person name="Lindquist E.A."/>
            <person name="Lipzen A."/>
            <person name="Lundell T."/>
            <person name="Morin E."/>
            <person name="Murat C."/>
            <person name="Sun H."/>
            <person name="Tunlid A."/>
            <person name="Henrissat B."/>
            <person name="Grigoriev I.V."/>
            <person name="Hibbett D.S."/>
            <person name="Martin F."/>
            <person name="Nordberg H.P."/>
            <person name="Cantor M.N."/>
            <person name="Hua S.X."/>
        </authorList>
    </citation>
    <scope>NUCLEOTIDE SEQUENCE [LARGE SCALE GENOMIC DNA]</scope>
    <source>
        <strain evidence="14 15">Marx 270</strain>
    </source>
</reference>
<evidence type="ECO:0000256" key="13">
    <source>
        <dbReference type="PIRSR" id="PIRSR602401-1"/>
    </source>
</evidence>
<dbReference type="GO" id="GO:0020037">
    <property type="term" value="F:heme binding"/>
    <property type="evidence" value="ECO:0007669"/>
    <property type="project" value="InterPro"/>
</dbReference>
<dbReference type="EMBL" id="KN831961">
    <property type="protein sequence ID" value="KIO07180.1"/>
    <property type="molecule type" value="Genomic_DNA"/>
</dbReference>
<feature type="binding site" description="axial binding residue" evidence="13">
    <location>
        <position position="308"/>
    </location>
    <ligand>
        <name>heme</name>
        <dbReference type="ChEBI" id="CHEBI:30413"/>
    </ligand>
    <ligandPart>
        <name>Fe</name>
        <dbReference type="ChEBI" id="CHEBI:18248"/>
    </ligandPart>
</feature>
<evidence type="ECO:0008006" key="16">
    <source>
        <dbReference type="Google" id="ProtNLM"/>
    </source>
</evidence>
<dbReference type="PRINTS" id="PR00385">
    <property type="entry name" value="P450"/>
</dbReference>
<accession>A0A0C3P2B4</accession>
<dbReference type="GO" id="GO:0005506">
    <property type="term" value="F:iron ion binding"/>
    <property type="evidence" value="ECO:0007669"/>
    <property type="project" value="InterPro"/>
</dbReference>
<evidence type="ECO:0000256" key="6">
    <source>
        <dbReference type="ARBA" id="ARBA00022692"/>
    </source>
</evidence>
<dbReference type="Gene3D" id="1.10.630.10">
    <property type="entry name" value="Cytochrome P450"/>
    <property type="match status" value="1"/>
</dbReference>
<evidence type="ECO:0000256" key="7">
    <source>
        <dbReference type="ARBA" id="ARBA00022723"/>
    </source>
</evidence>
<dbReference type="InterPro" id="IPR001128">
    <property type="entry name" value="Cyt_P450"/>
</dbReference>
<comment type="subcellular location">
    <subcellularLocation>
        <location evidence="2">Membrane</location>
    </subcellularLocation>
</comment>
<evidence type="ECO:0000256" key="8">
    <source>
        <dbReference type="ARBA" id="ARBA00022989"/>
    </source>
</evidence>
<organism evidence="14 15">
    <name type="scientific">Pisolithus tinctorius Marx 270</name>
    <dbReference type="NCBI Taxonomy" id="870435"/>
    <lineage>
        <taxon>Eukaryota</taxon>
        <taxon>Fungi</taxon>
        <taxon>Dikarya</taxon>
        <taxon>Basidiomycota</taxon>
        <taxon>Agaricomycotina</taxon>
        <taxon>Agaricomycetes</taxon>
        <taxon>Agaricomycetidae</taxon>
        <taxon>Boletales</taxon>
        <taxon>Sclerodermatineae</taxon>
        <taxon>Pisolithaceae</taxon>
        <taxon>Pisolithus</taxon>
    </lineage>
</organism>
<protein>
    <recommendedName>
        <fullName evidence="16">Cytochrome P450</fullName>
    </recommendedName>
</protein>
<dbReference type="GO" id="GO:0016020">
    <property type="term" value="C:membrane"/>
    <property type="evidence" value="ECO:0007669"/>
    <property type="project" value="UniProtKB-SubCell"/>
</dbReference>
<evidence type="ECO:0000256" key="12">
    <source>
        <dbReference type="ARBA" id="ARBA00023136"/>
    </source>
</evidence>
<dbReference type="GO" id="GO:0004497">
    <property type="term" value="F:monooxygenase activity"/>
    <property type="evidence" value="ECO:0007669"/>
    <property type="project" value="UniProtKB-KW"/>
</dbReference>
<evidence type="ECO:0000313" key="15">
    <source>
        <dbReference type="Proteomes" id="UP000054217"/>
    </source>
</evidence>
<evidence type="ECO:0000256" key="10">
    <source>
        <dbReference type="ARBA" id="ARBA00023004"/>
    </source>
</evidence>
<comment type="cofactor">
    <cofactor evidence="1 13">
        <name>heme</name>
        <dbReference type="ChEBI" id="CHEBI:30413"/>
    </cofactor>
</comment>
<evidence type="ECO:0000256" key="11">
    <source>
        <dbReference type="ARBA" id="ARBA00023033"/>
    </source>
</evidence>
<dbReference type="InParanoid" id="A0A0C3P2B4"/>
<evidence type="ECO:0000256" key="5">
    <source>
        <dbReference type="ARBA" id="ARBA00022617"/>
    </source>
</evidence>
<dbReference type="PANTHER" id="PTHR24305:SF166">
    <property type="entry name" value="CYTOCHROME P450 12A4, MITOCHONDRIAL-RELATED"/>
    <property type="match status" value="1"/>
</dbReference>
<dbReference type="InterPro" id="IPR050121">
    <property type="entry name" value="Cytochrome_P450_monoxygenase"/>
</dbReference>
<dbReference type="HOGENOM" id="CLU_001570_5_11_1"/>